<evidence type="ECO:0000256" key="1">
    <source>
        <dbReference type="SAM" id="SignalP"/>
    </source>
</evidence>
<accession>L8GZN0</accession>
<keyword evidence="1" id="KW-0732">Signal</keyword>
<evidence type="ECO:0008006" key="4">
    <source>
        <dbReference type="Google" id="ProtNLM"/>
    </source>
</evidence>
<dbReference type="AlphaFoldDB" id="L8GZN0"/>
<dbReference type="VEuPathDB" id="AmoebaDB:ACA1_063200"/>
<gene>
    <name evidence="2" type="ORF">ACA1_063200</name>
</gene>
<sequence>MTTSGAFVCLVLLLVAASCTTSSVSAAPTANSQGIVDCFAQILAASLTRLSLNNDYVCTLSKNGVLLANGDMGTDAFNAFGPNHGFPLLQSEDAAFFESYYGTPTDGFVAVARVNITSNSGIGYYMTNATQRVSYFLDEFGQLTGELNAVQEYVPTSRIWYQGALNSTSGSYVTATPYRFSLNSLRVTASRQCISTPRTRDLQVIAGADITLDVLSEVALTSAKCPLFNAAQGVVFVVNADGVLLMQNGAGVTGVAEATASAGLVGAAARHAKTQNGADWYGQAVAATFTYADNEYEVVTYPVSSSLTASVDISAWGWTVVSVQRTSGLCGTSSAASSLLPFRFFM</sequence>
<name>L8GZN0_ACACF</name>
<dbReference type="GeneID" id="14917899"/>
<evidence type="ECO:0000313" key="2">
    <source>
        <dbReference type="EMBL" id="ELR17556.1"/>
    </source>
</evidence>
<keyword evidence="3" id="KW-1185">Reference proteome</keyword>
<organism evidence="2 3">
    <name type="scientific">Acanthamoeba castellanii (strain ATCC 30010 / Neff)</name>
    <dbReference type="NCBI Taxonomy" id="1257118"/>
    <lineage>
        <taxon>Eukaryota</taxon>
        <taxon>Amoebozoa</taxon>
        <taxon>Discosea</taxon>
        <taxon>Longamoebia</taxon>
        <taxon>Centramoebida</taxon>
        <taxon>Acanthamoebidae</taxon>
        <taxon>Acanthamoeba</taxon>
    </lineage>
</organism>
<reference evidence="2 3" key="1">
    <citation type="journal article" date="2013" name="Genome Biol.">
        <title>Genome of Acanthamoeba castellanii highlights extensive lateral gene transfer and early evolution of tyrosine kinase signaling.</title>
        <authorList>
            <person name="Clarke M."/>
            <person name="Lohan A.J."/>
            <person name="Liu B."/>
            <person name="Lagkouvardos I."/>
            <person name="Roy S."/>
            <person name="Zafar N."/>
            <person name="Bertelli C."/>
            <person name="Schilde C."/>
            <person name="Kianianmomeni A."/>
            <person name="Burglin T.R."/>
            <person name="Frech C."/>
            <person name="Turcotte B."/>
            <person name="Kopec K.O."/>
            <person name="Synnott J.M."/>
            <person name="Choo C."/>
            <person name="Paponov I."/>
            <person name="Finkler A."/>
            <person name="Soon Heng Tan C."/>
            <person name="Hutchins A.P."/>
            <person name="Weinmeier T."/>
            <person name="Rattei T."/>
            <person name="Chu J.S."/>
            <person name="Gimenez G."/>
            <person name="Irimia M."/>
            <person name="Rigden D.J."/>
            <person name="Fitzpatrick D.A."/>
            <person name="Lorenzo-Morales J."/>
            <person name="Bateman A."/>
            <person name="Chiu C.H."/>
            <person name="Tang P."/>
            <person name="Hegemann P."/>
            <person name="Fromm H."/>
            <person name="Raoult D."/>
            <person name="Greub G."/>
            <person name="Miranda-Saavedra D."/>
            <person name="Chen N."/>
            <person name="Nash P."/>
            <person name="Ginger M.L."/>
            <person name="Horn M."/>
            <person name="Schaap P."/>
            <person name="Caler L."/>
            <person name="Loftus B."/>
        </authorList>
    </citation>
    <scope>NUCLEOTIDE SEQUENCE [LARGE SCALE GENOMIC DNA]</scope>
    <source>
        <strain evidence="2 3">Neff</strain>
    </source>
</reference>
<dbReference type="Gene3D" id="3.30.450.20">
    <property type="entry name" value="PAS domain"/>
    <property type="match status" value="2"/>
</dbReference>
<proteinExistence type="predicted"/>
<evidence type="ECO:0000313" key="3">
    <source>
        <dbReference type="Proteomes" id="UP000011083"/>
    </source>
</evidence>
<dbReference type="EMBL" id="KB007974">
    <property type="protein sequence ID" value="ELR17556.1"/>
    <property type="molecule type" value="Genomic_DNA"/>
</dbReference>
<feature type="chain" id="PRO_5005688334" description="Membrane-associated protein" evidence="1">
    <location>
        <begin position="27"/>
        <end position="346"/>
    </location>
</feature>
<dbReference type="KEGG" id="acan:ACA1_063200"/>
<protein>
    <recommendedName>
        <fullName evidence="4">Membrane-associated protein</fullName>
    </recommendedName>
</protein>
<dbReference type="RefSeq" id="XP_004339569.1">
    <property type="nucleotide sequence ID" value="XM_004339521.1"/>
</dbReference>
<feature type="signal peptide" evidence="1">
    <location>
        <begin position="1"/>
        <end position="26"/>
    </location>
</feature>
<dbReference type="Proteomes" id="UP000011083">
    <property type="component" value="Unassembled WGS sequence"/>
</dbReference>